<proteinExistence type="predicted"/>
<dbReference type="Proteomes" id="UP001501251">
    <property type="component" value="Unassembled WGS sequence"/>
</dbReference>
<keyword evidence="2" id="KW-1185">Reference proteome</keyword>
<evidence type="ECO:0000313" key="2">
    <source>
        <dbReference type="Proteomes" id="UP001501251"/>
    </source>
</evidence>
<reference evidence="2" key="1">
    <citation type="journal article" date="2019" name="Int. J. Syst. Evol. Microbiol.">
        <title>The Global Catalogue of Microorganisms (GCM) 10K type strain sequencing project: providing services to taxonomists for standard genome sequencing and annotation.</title>
        <authorList>
            <consortium name="The Broad Institute Genomics Platform"/>
            <consortium name="The Broad Institute Genome Sequencing Center for Infectious Disease"/>
            <person name="Wu L."/>
            <person name="Ma J."/>
        </authorList>
    </citation>
    <scope>NUCLEOTIDE SEQUENCE [LARGE SCALE GENOMIC DNA]</scope>
    <source>
        <strain evidence="2">JCM 17388</strain>
    </source>
</reference>
<dbReference type="EMBL" id="BAABAQ010000009">
    <property type="protein sequence ID" value="GAA4198033.1"/>
    <property type="molecule type" value="Genomic_DNA"/>
</dbReference>
<accession>A0ABP8B4W8</accession>
<sequence>MTHWGFDGRPRTGKMVINESVADQVVSVFRELYGQLLRWMDPKHSPQIDIRVA</sequence>
<name>A0ABP8B4W8_9ACTN</name>
<gene>
    <name evidence="1" type="ORF">GCM10022252_47810</name>
</gene>
<evidence type="ECO:0000313" key="1">
    <source>
        <dbReference type="EMBL" id="GAA4198033.1"/>
    </source>
</evidence>
<organism evidence="1 2">
    <name type="scientific">Streptosporangium oxazolinicum</name>
    <dbReference type="NCBI Taxonomy" id="909287"/>
    <lineage>
        <taxon>Bacteria</taxon>
        <taxon>Bacillati</taxon>
        <taxon>Actinomycetota</taxon>
        <taxon>Actinomycetes</taxon>
        <taxon>Streptosporangiales</taxon>
        <taxon>Streptosporangiaceae</taxon>
        <taxon>Streptosporangium</taxon>
    </lineage>
</organism>
<comment type="caution">
    <text evidence="1">The sequence shown here is derived from an EMBL/GenBank/DDBJ whole genome shotgun (WGS) entry which is preliminary data.</text>
</comment>
<protein>
    <submittedName>
        <fullName evidence="1">Uncharacterized protein</fullName>
    </submittedName>
</protein>